<evidence type="ECO:0000259" key="1">
    <source>
        <dbReference type="Pfam" id="PF18149"/>
    </source>
</evidence>
<evidence type="ECO:0000313" key="2">
    <source>
        <dbReference type="EMBL" id="VVA29713.1"/>
    </source>
</evidence>
<dbReference type="InParanoid" id="A0A5E4FQL1"/>
<dbReference type="InterPro" id="IPR041094">
    <property type="entry name" value="Brr2_helicase_PWI"/>
</dbReference>
<evidence type="ECO:0000313" key="3">
    <source>
        <dbReference type="Proteomes" id="UP000327085"/>
    </source>
</evidence>
<organism evidence="2 3">
    <name type="scientific">Prunus dulcis</name>
    <name type="common">Almond</name>
    <name type="synonym">Amygdalus dulcis</name>
    <dbReference type="NCBI Taxonomy" id="3755"/>
    <lineage>
        <taxon>Eukaryota</taxon>
        <taxon>Viridiplantae</taxon>
        <taxon>Streptophyta</taxon>
        <taxon>Embryophyta</taxon>
        <taxon>Tracheophyta</taxon>
        <taxon>Spermatophyta</taxon>
        <taxon>Magnoliopsida</taxon>
        <taxon>eudicotyledons</taxon>
        <taxon>Gunneridae</taxon>
        <taxon>Pentapetalae</taxon>
        <taxon>rosids</taxon>
        <taxon>fabids</taxon>
        <taxon>Rosales</taxon>
        <taxon>Rosaceae</taxon>
        <taxon>Amygdaloideae</taxon>
        <taxon>Amygdaleae</taxon>
        <taxon>Prunus</taxon>
    </lineage>
</organism>
<gene>
    <name evidence="2" type="ORF">ALMOND_2B015814</name>
</gene>
<dbReference type="Gramene" id="VVA29713">
    <property type="protein sequence ID" value="VVA29713"/>
    <property type="gene ID" value="Prudul26B015814"/>
</dbReference>
<proteinExistence type="predicted"/>
<accession>A0A5E4FQL1</accession>
<protein>
    <submittedName>
        <fullName evidence="2">PREDICTED: U5 small nuclear ribonucleo</fullName>
    </submittedName>
</protein>
<dbReference type="Pfam" id="PF18149">
    <property type="entry name" value="Helicase_PWI"/>
    <property type="match status" value="1"/>
</dbReference>
<dbReference type="Proteomes" id="UP000327085">
    <property type="component" value="Chromosome 3"/>
</dbReference>
<reference evidence="3" key="1">
    <citation type="journal article" date="2020" name="Plant J.">
        <title>Transposons played a major role in the diversification between the closely related almond and peach genomes: results from the almond genome sequence.</title>
        <authorList>
            <person name="Alioto T."/>
            <person name="Alexiou K.G."/>
            <person name="Bardil A."/>
            <person name="Barteri F."/>
            <person name="Castanera R."/>
            <person name="Cruz F."/>
            <person name="Dhingra A."/>
            <person name="Duval H."/>
            <person name="Fernandez I Marti A."/>
            <person name="Frias L."/>
            <person name="Galan B."/>
            <person name="Garcia J.L."/>
            <person name="Howad W."/>
            <person name="Gomez-Garrido J."/>
            <person name="Gut M."/>
            <person name="Julca I."/>
            <person name="Morata J."/>
            <person name="Puigdomenech P."/>
            <person name="Ribeca P."/>
            <person name="Rubio Cabetas M.J."/>
            <person name="Vlasova A."/>
            <person name="Wirthensohn M."/>
            <person name="Garcia-Mas J."/>
            <person name="Gabaldon T."/>
            <person name="Casacuberta J.M."/>
            <person name="Arus P."/>
        </authorList>
    </citation>
    <scope>NUCLEOTIDE SEQUENCE [LARGE SCALE GENOMIC DNA]</scope>
    <source>
        <strain evidence="3">cv. Texas</strain>
    </source>
</reference>
<sequence length="190" mass="21623">METREAYEEFLRVIQQLLGGQPLSMVGAAEEILAIIKNESFKDPEKKKEMQKLWNPIPDWVFYQLVSIGRQIMDYQVGDDSVANCDDVGVVVGIEEDEEEESSDLDMVMGDEEQDEHDLLKPNESGPMQMQIGGDIDDAYNEGMSLNVRDIDVYWLQKRISEAYEKKIDPQQCQKLSEEVLKILATGQGT</sequence>
<feature type="domain" description="Brr2 N-terminal helicase PWI" evidence="1">
    <location>
        <begin position="145"/>
        <end position="186"/>
    </location>
</feature>
<name>A0A5E4FQL1_PRUDU</name>
<dbReference type="AlphaFoldDB" id="A0A5E4FQL1"/>
<dbReference type="EMBL" id="CABIKO010000171">
    <property type="protein sequence ID" value="VVA29713.1"/>
    <property type="molecule type" value="Genomic_DNA"/>
</dbReference>